<evidence type="ECO:0008006" key="4">
    <source>
        <dbReference type="Google" id="ProtNLM"/>
    </source>
</evidence>
<keyword evidence="3" id="KW-1185">Reference proteome</keyword>
<dbReference type="AlphaFoldDB" id="A0ABD0VMY9"/>
<feature type="non-terminal residue" evidence="2">
    <location>
        <position position="411"/>
    </location>
</feature>
<evidence type="ECO:0000256" key="1">
    <source>
        <dbReference type="SAM" id="MobiDB-lite"/>
    </source>
</evidence>
<sequence>MNLIVNRFGNAILALSSKECPSVQNSGEGTTAVCINAENDDTKRSEEGPKGREEGVNPWYRKPYINVNFENDKSFLSEDGIDLRLHKPNVDSNSARLQFSVEVVFGRDIPVQRIAMELCRQWSHFGKFHLTILGLGCVLCSFFSYEAMMLNLPLYCWDEINVARIASLIGTPMMLDGNMFQWKRREFARISVRVELDKQLPLGIWVEGVEGRFFQIVEYEKSSSFCYKCGKIGHVKRVYEKDNSWVLSEGARMNNCEATSSDNVQHTVDNVVVKDSIEGSLYGPWDHVHNRRKRRYAAQSRKSVGGDVGTSLGASEESYGRGNSKSVSNGTVGGSNGLSLPIISKNNMFNVLGSIEEEGEIVKGSICGVPVAKEGVEGELFNSQSTGFTLEEVVTSSDVREKGLDYKEDVG</sequence>
<feature type="region of interest" description="Disordered" evidence="1">
    <location>
        <begin position="296"/>
        <end position="331"/>
    </location>
</feature>
<protein>
    <recommendedName>
        <fullName evidence="4">CCHC-type domain-containing protein</fullName>
    </recommendedName>
</protein>
<reference evidence="2 3" key="1">
    <citation type="journal article" date="2024" name="Plant Biotechnol. J.">
        <title>Dendrobium thyrsiflorum genome and its molecular insights into genes involved in important horticultural traits.</title>
        <authorList>
            <person name="Chen B."/>
            <person name="Wang J.Y."/>
            <person name="Zheng P.J."/>
            <person name="Li K.L."/>
            <person name="Liang Y.M."/>
            <person name="Chen X.F."/>
            <person name="Zhang C."/>
            <person name="Zhao X."/>
            <person name="He X."/>
            <person name="Zhang G.Q."/>
            <person name="Liu Z.J."/>
            <person name="Xu Q."/>
        </authorList>
    </citation>
    <scope>NUCLEOTIDE SEQUENCE [LARGE SCALE GENOMIC DNA]</scope>
    <source>
        <strain evidence="2">GZMU011</strain>
    </source>
</reference>
<proteinExistence type="predicted"/>
<dbReference type="PANTHER" id="PTHR31286">
    <property type="entry name" value="GLYCINE-RICH CELL WALL STRUCTURAL PROTEIN 1.8-LIKE"/>
    <property type="match status" value="1"/>
</dbReference>
<dbReference type="Proteomes" id="UP001552299">
    <property type="component" value="Unassembled WGS sequence"/>
</dbReference>
<organism evidence="2 3">
    <name type="scientific">Dendrobium thyrsiflorum</name>
    <name type="common">Pinecone-like raceme dendrobium</name>
    <name type="synonym">Orchid</name>
    <dbReference type="NCBI Taxonomy" id="117978"/>
    <lineage>
        <taxon>Eukaryota</taxon>
        <taxon>Viridiplantae</taxon>
        <taxon>Streptophyta</taxon>
        <taxon>Embryophyta</taxon>
        <taxon>Tracheophyta</taxon>
        <taxon>Spermatophyta</taxon>
        <taxon>Magnoliopsida</taxon>
        <taxon>Liliopsida</taxon>
        <taxon>Asparagales</taxon>
        <taxon>Orchidaceae</taxon>
        <taxon>Epidendroideae</taxon>
        <taxon>Malaxideae</taxon>
        <taxon>Dendrobiinae</taxon>
        <taxon>Dendrobium</taxon>
    </lineage>
</organism>
<dbReference type="PANTHER" id="PTHR31286:SF180">
    <property type="entry name" value="OS10G0362600 PROTEIN"/>
    <property type="match status" value="1"/>
</dbReference>
<gene>
    <name evidence="2" type="ORF">M5K25_004720</name>
</gene>
<accession>A0ABD0VMY9</accession>
<comment type="caution">
    <text evidence="2">The sequence shown here is derived from an EMBL/GenBank/DDBJ whole genome shotgun (WGS) entry which is preliminary data.</text>
</comment>
<dbReference type="EMBL" id="JANQDX010000005">
    <property type="protein sequence ID" value="KAL0923932.1"/>
    <property type="molecule type" value="Genomic_DNA"/>
</dbReference>
<name>A0ABD0VMY9_DENTH</name>
<evidence type="ECO:0000313" key="2">
    <source>
        <dbReference type="EMBL" id="KAL0923932.1"/>
    </source>
</evidence>
<dbReference type="InterPro" id="IPR040256">
    <property type="entry name" value="At4g02000-like"/>
</dbReference>
<evidence type="ECO:0000313" key="3">
    <source>
        <dbReference type="Proteomes" id="UP001552299"/>
    </source>
</evidence>